<dbReference type="EMBL" id="MN396889">
    <property type="protein sequence ID" value="QFU80888.1"/>
    <property type="molecule type" value="Genomic_DNA"/>
</dbReference>
<evidence type="ECO:0000259" key="1">
    <source>
        <dbReference type="Pfam" id="PF03559"/>
    </source>
</evidence>
<accession>A0A5P9NYA8</accession>
<dbReference type="AlphaFoldDB" id="A0A5P9NYA8"/>
<dbReference type="InterPro" id="IPR038153">
    <property type="entry name" value="EvaA-like_sf"/>
</dbReference>
<dbReference type="Pfam" id="PF03559">
    <property type="entry name" value="Hexose_dehydrat"/>
    <property type="match status" value="2"/>
</dbReference>
<dbReference type="InterPro" id="IPR005212">
    <property type="entry name" value="EvaA-like"/>
</dbReference>
<dbReference type="GO" id="GO:0016829">
    <property type="term" value="F:lyase activity"/>
    <property type="evidence" value="ECO:0007669"/>
    <property type="project" value="InterPro"/>
</dbReference>
<organism evidence="2">
    <name type="scientific">Streptomyces olivaceus</name>
    <dbReference type="NCBI Taxonomy" id="47716"/>
    <lineage>
        <taxon>Bacteria</taxon>
        <taxon>Bacillati</taxon>
        <taxon>Actinomycetota</taxon>
        <taxon>Actinomycetes</taxon>
        <taxon>Kitasatosporales</taxon>
        <taxon>Streptomycetaceae</taxon>
        <taxon>Streptomyces</taxon>
    </lineage>
</organism>
<feature type="domain" description="dTDP-4-dehydro-6-deoxy-alpha-D-glucopyranose 2,3-dehydratase" evidence="1">
    <location>
        <begin position="36"/>
        <end position="238"/>
    </location>
</feature>
<evidence type="ECO:0000313" key="2">
    <source>
        <dbReference type="EMBL" id="QFU80888.1"/>
    </source>
</evidence>
<feature type="domain" description="dTDP-4-dehydro-6-deoxy-alpha-D-glucopyranose 2,3-dehydratase" evidence="1">
    <location>
        <begin position="278"/>
        <end position="479"/>
    </location>
</feature>
<name>A0A5P9NYA8_STROV</name>
<dbReference type="GeneID" id="69765591"/>
<dbReference type="Gene3D" id="3.90.79.40">
    <property type="entry name" value="EvaA sugar 2,3-dehydratase subunit"/>
    <property type="match status" value="2"/>
</dbReference>
<reference evidence="2" key="1">
    <citation type="journal article" date="2019" name="Mar. Drugs">
        <title>Genome Sequencing of Streptomyces olivaceus SCSIO T05 and Activated Production of Lobophorin CR4 via Metabolic Engineering and Genome Mining.</title>
        <authorList>
            <person name="Zhang C."/>
            <person name="Ding W."/>
            <person name="Qin X."/>
            <person name="Ju J."/>
        </authorList>
    </citation>
    <scope>NUCLEOTIDE SEQUENCE</scope>
    <source>
        <strain evidence="2">SCSIO T05</strain>
    </source>
</reference>
<dbReference type="RefSeq" id="WP_194279249.1">
    <property type="nucleotide sequence ID" value="NZ_CP043317.1"/>
</dbReference>
<proteinExistence type="predicted"/>
<sequence length="483" mass="53665">MSGILSRPGPRPGILSDGARLLRSGLATGGVATTNEQFAAWLARCEETVRARVERVPLAELKGWHFTEGYGVLAHDSGKFFSVEGTDITRTGPRTLSWQQPLINQPEVGILGLLAKEFDGVLHFLMQAKVEPGNRRQLQLSPTVQATRSNYTKVHGGASTPYLEHFLPAGRGRVVADVLQSEQGTWFLGKRNRNMVVETTTEVPVRDTFCWLTFGQIRRLMTEPNLINMDSRTVLACLPMAVSGWPDDLVDDAPDPVYAAGLRRSFQAGGTDGRHTDVEILSWLNDVRTETDLRVDRVPLSALRDWRVSDEEIAHREGKHFKVIGVSVESGRREVAAWSQPLLAPCDTGVVAFLTAHVDGVPHILMRASVEPGFRDVVELGPTVQCNPLNYADAPPERRPPFLDHVLAATGTVRYDVVLSEEGGRFHHAECRYMVVECDDPEALQPPPEFRWMTVRQVLAMRQHSNYLNVQTRSLLACLGSLW</sequence>
<protein>
    <submittedName>
        <fullName evidence="2">Sugar 2,3-dehydratase</fullName>
    </submittedName>
</protein>